<evidence type="ECO:0000313" key="3">
    <source>
        <dbReference type="EMBL" id="NFV80310.1"/>
    </source>
</evidence>
<accession>A0A7C9UWD8</accession>
<reference evidence="3 4" key="1">
    <citation type="submission" date="2020-02" db="EMBL/GenBank/DDBJ databases">
        <authorList>
            <person name="Dziuba M."/>
            <person name="Kuznetsov B."/>
            <person name="Mardanov A."/>
            <person name="Ravin N."/>
            <person name="Grouzdev D."/>
        </authorList>
    </citation>
    <scope>NUCLEOTIDE SEQUENCE [LARGE SCALE GENOMIC DNA]</scope>
    <source>
        <strain evidence="3 4">SpK</strain>
    </source>
</reference>
<dbReference type="Pfam" id="PF01627">
    <property type="entry name" value="Hpt"/>
    <property type="match status" value="1"/>
</dbReference>
<keyword evidence="1" id="KW-0902">Two-component regulatory system</keyword>
<dbReference type="SUPFAM" id="SSF47226">
    <property type="entry name" value="Histidine-containing phosphotransfer domain, HPT domain"/>
    <property type="match status" value="1"/>
</dbReference>
<dbReference type="InterPro" id="IPR008207">
    <property type="entry name" value="Sig_transdc_His_kin_Hpt_dom"/>
</dbReference>
<dbReference type="InterPro" id="IPR036641">
    <property type="entry name" value="HPT_dom_sf"/>
</dbReference>
<feature type="domain" description="HPt" evidence="2">
    <location>
        <begin position="18"/>
        <end position="88"/>
    </location>
</feature>
<dbReference type="RefSeq" id="WP_163678335.1">
    <property type="nucleotide sequence ID" value="NZ_JAAIYP010000036.1"/>
</dbReference>
<organism evidence="3 4">
    <name type="scientific">Magnetospirillum aberrantis SpK</name>
    <dbReference type="NCBI Taxonomy" id="908842"/>
    <lineage>
        <taxon>Bacteria</taxon>
        <taxon>Pseudomonadati</taxon>
        <taxon>Pseudomonadota</taxon>
        <taxon>Alphaproteobacteria</taxon>
        <taxon>Rhodospirillales</taxon>
        <taxon>Rhodospirillaceae</taxon>
        <taxon>Magnetospirillum</taxon>
    </lineage>
</organism>
<evidence type="ECO:0000256" key="1">
    <source>
        <dbReference type="ARBA" id="ARBA00023012"/>
    </source>
</evidence>
<proteinExistence type="predicted"/>
<dbReference type="Gene3D" id="1.20.120.160">
    <property type="entry name" value="HPT domain"/>
    <property type="match status" value="1"/>
</dbReference>
<comment type="caution">
    <text evidence="3">The sequence shown here is derived from an EMBL/GenBank/DDBJ whole genome shotgun (WGS) entry which is preliminary data.</text>
</comment>
<dbReference type="GO" id="GO:0000160">
    <property type="term" value="P:phosphorelay signal transduction system"/>
    <property type="evidence" value="ECO:0007669"/>
    <property type="project" value="UniProtKB-KW"/>
</dbReference>
<evidence type="ECO:0000259" key="2">
    <source>
        <dbReference type="Pfam" id="PF01627"/>
    </source>
</evidence>
<dbReference type="GO" id="GO:0004672">
    <property type="term" value="F:protein kinase activity"/>
    <property type="evidence" value="ECO:0007669"/>
    <property type="project" value="UniProtKB-ARBA"/>
</dbReference>
<name>A0A7C9UWD8_9PROT</name>
<sequence length="108" mass="11550">MSEVMPPPPNIPEGLEHLLPQFVAEMLKDSATLSGLLGGSLEEMGEHAHAMRGKAGLFGEDHLYDLLSRLERMAMDGCAEGMADLCAQVIERSNQLAVYGQLPAAGQS</sequence>
<dbReference type="AlphaFoldDB" id="A0A7C9UWD8"/>
<dbReference type="Proteomes" id="UP000480684">
    <property type="component" value="Unassembled WGS sequence"/>
</dbReference>
<dbReference type="EMBL" id="JAAIYP010000036">
    <property type="protein sequence ID" value="NFV80310.1"/>
    <property type="molecule type" value="Genomic_DNA"/>
</dbReference>
<evidence type="ECO:0000313" key="4">
    <source>
        <dbReference type="Proteomes" id="UP000480684"/>
    </source>
</evidence>
<protein>
    <submittedName>
        <fullName evidence="3">Hpt domain-containing protein</fullName>
    </submittedName>
</protein>
<gene>
    <name evidence="3" type="ORF">G4223_09320</name>
</gene>
<keyword evidence="4" id="KW-1185">Reference proteome</keyword>